<comment type="caution">
    <text evidence="1">The sequence shown here is derived from an EMBL/GenBank/DDBJ whole genome shotgun (WGS) entry which is preliminary data.</text>
</comment>
<dbReference type="Proteomes" id="UP000314294">
    <property type="component" value="Unassembled WGS sequence"/>
</dbReference>
<keyword evidence="2" id="KW-1185">Reference proteome</keyword>
<evidence type="ECO:0000313" key="1">
    <source>
        <dbReference type="EMBL" id="TNN70441.1"/>
    </source>
</evidence>
<dbReference type="AlphaFoldDB" id="A0A4Z2HXZ4"/>
<protein>
    <submittedName>
        <fullName evidence="1">Uncharacterized protein</fullName>
    </submittedName>
</protein>
<proteinExistence type="predicted"/>
<dbReference type="EMBL" id="SRLO01000163">
    <property type="protein sequence ID" value="TNN70441.1"/>
    <property type="molecule type" value="Genomic_DNA"/>
</dbReference>
<evidence type="ECO:0000313" key="2">
    <source>
        <dbReference type="Proteomes" id="UP000314294"/>
    </source>
</evidence>
<name>A0A4Z2HXZ4_9TELE</name>
<organism evidence="1 2">
    <name type="scientific">Liparis tanakae</name>
    <name type="common">Tanaka's snailfish</name>
    <dbReference type="NCBI Taxonomy" id="230148"/>
    <lineage>
        <taxon>Eukaryota</taxon>
        <taxon>Metazoa</taxon>
        <taxon>Chordata</taxon>
        <taxon>Craniata</taxon>
        <taxon>Vertebrata</taxon>
        <taxon>Euteleostomi</taxon>
        <taxon>Actinopterygii</taxon>
        <taxon>Neopterygii</taxon>
        <taxon>Teleostei</taxon>
        <taxon>Neoteleostei</taxon>
        <taxon>Acanthomorphata</taxon>
        <taxon>Eupercaria</taxon>
        <taxon>Perciformes</taxon>
        <taxon>Cottioidei</taxon>
        <taxon>Cottales</taxon>
        <taxon>Liparidae</taxon>
        <taxon>Liparis</taxon>
    </lineage>
</organism>
<reference evidence="1 2" key="1">
    <citation type="submission" date="2019-03" db="EMBL/GenBank/DDBJ databases">
        <title>First draft genome of Liparis tanakae, snailfish: a comprehensive survey of snailfish specific genes.</title>
        <authorList>
            <person name="Kim W."/>
            <person name="Song I."/>
            <person name="Jeong J.-H."/>
            <person name="Kim D."/>
            <person name="Kim S."/>
            <person name="Ryu S."/>
            <person name="Song J.Y."/>
            <person name="Lee S.K."/>
        </authorList>
    </citation>
    <scope>NUCLEOTIDE SEQUENCE [LARGE SCALE GENOMIC DNA]</scope>
    <source>
        <tissue evidence="1">Muscle</tissue>
    </source>
</reference>
<sequence length="157" mass="17968">MHNWLNSPTATRIIHGLRRQCLFANGGEILFGVPSTPWSSLRFTDFNADAAPLHSRYIWHFKTKRLSSLSSGRGSKKLLCWEVFGKEDFPPAVRVLFLEHRREEVSGEISANDSLCHAFQQLIRRCSMLNAVDLPLRAFPYDIRVALPARVLLLWCC</sequence>
<accession>A0A4Z2HXZ4</accession>
<gene>
    <name evidence="1" type="ORF">EYF80_019318</name>
</gene>